<protein>
    <submittedName>
        <fullName evidence="4">Arylamine N-acetyltransferase</fullName>
    </submittedName>
</protein>
<name>A0ABW6XJ37_9ACTN</name>
<dbReference type="Proteomes" id="UP001602370">
    <property type="component" value="Unassembled WGS sequence"/>
</dbReference>
<dbReference type="EMBL" id="JBIBDZ010000001">
    <property type="protein sequence ID" value="MFF5917498.1"/>
    <property type="molecule type" value="Genomic_DNA"/>
</dbReference>
<feature type="region of interest" description="Disordered" evidence="3">
    <location>
        <begin position="1"/>
        <end position="23"/>
    </location>
</feature>
<evidence type="ECO:0000256" key="3">
    <source>
        <dbReference type="SAM" id="MobiDB-lite"/>
    </source>
</evidence>
<evidence type="ECO:0000256" key="1">
    <source>
        <dbReference type="ARBA" id="ARBA00006547"/>
    </source>
</evidence>
<dbReference type="Gene3D" id="2.40.128.150">
    <property type="entry name" value="Cysteine proteinases"/>
    <property type="match status" value="1"/>
</dbReference>
<evidence type="ECO:0000313" key="5">
    <source>
        <dbReference type="Proteomes" id="UP001602370"/>
    </source>
</evidence>
<accession>A0ABW6XJ37</accession>
<dbReference type="RefSeq" id="WP_078944656.1">
    <property type="nucleotide sequence ID" value="NZ_JBIBDZ010000001.1"/>
</dbReference>
<dbReference type="InterPro" id="IPR038765">
    <property type="entry name" value="Papain-like_cys_pep_sf"/>
</dbReference>
<gene>
    <name evidence="4" type="ORF">ACFY8C_04020</name>
</gene>
<comment type="caution">
    <text evidence="4">The sequence shown here is derived from an EMBL/GenBank/DDBJ whole genome shotgun (WGS) entry which is preliminary data.</text>
</comment>
<reference evidence="4 5" key="1">
    <citation type="submission" date="2024-10" db="EMBL/GenBank/DDBJ databases">
        <title>The Natural Products Discovery Center: Release of the First 8490 Sequenced Strains for Exploring Actinobacteria Biosynthetic Diversity.</title>
        <authorList>
            <person name="Kalkreuter E."/>
            <person name="Kautsar S.A."/>
            <person name="Yang D."/>
            <person name="Bader C.D."/>
            <person name="Teijaro C.N."/>
            <person name="Fluegel L."/>
            <person name="Davis C.M."/>
            <person name="Simpson J.R."/>
            <person name="Lauterbach L."/>
            <person name="Steele A.D."/>
            <person name="Gui C."/>
            <person name="Meng S."/>
            <person name="Li G."/>
            <person name="Viehrig K."/>
            <person name="Ye F."/>
            <person name="Su P."/>
            <person name="Kiefer A.F."/>
            <person name="Nichols A."/>
            <person name="Cepeda A.J."/>
            <person name="Yan W."/>
            <person name="Fan B."/>
            <person name="Jiang Y."/>
            <person name="Adhikari A."/>
            <person name="Zheng C.-J."/>
            <person name="Schuster L."/>
            <person name="Cowan T.M."/>
            <person name="Smanski M.J."/>
            <person name="Chevrette M.G."/>
            <person name="De Carvalho L.P.S."/>
            <person name="Shen B."/>
        </authorList>
    </citation>
    <scope>NUCLEOTIDE SEQUENCE [LARGE SCALE GENOMIC DNA]</scope>
    <source>
        <strain evidence="4 5">NPDC012605</strain>
    </source>
</reference>
<dbReference type="PRINTS" id="PR01543">
    <property type="entry name" value="ANATRNSFRASE"/>
</dbReference>
<dbReference type="SUPFAM" id="SSF54001">
    <property type="entry name" value="Cysteine proteinases"/>
    <property type="match status" value="1"/>
</dbReference>
<keyword evidence="5" id="KW-1185">Reference proteome</keyword>
<sequence>MTTRPTASVPAETPAPYGSLVPSDSFVPTPEDVRAYLRRIGAERPDRADPEALRDLHLRHLRTVPFENLSIHLGEDIVLEEKALLDKVIGAHRGGFCYEVNTAFAVLLKGLGYRVSLLQARVFGPEGKPGIPYDHMALLVETVDGERWLADVGFGDHSHFPLRYEDRADQADPGGVFRLVDTAEGDVDVLRDGKPQYRMELRPRRLADFTAGAWYHRTSPDSHFPRSLVCSLLTEEGRITLSDRKLITRAGDERDERVLDGEDEVRGAYRDLFGIELDALPVVRGGISE</sequence>
<organism evidence="4 5">
    <name type="scientific">Streptomyces flavochromogenes</name>
    <dbReference type="NCBI Taxonomy" id="68199"/>
    <lineage>
        <taxon>Bacteria</taxon>
        <taxon>Bacillati</taxon>
        <taxon>Actinomycetota</taxon>
        <taxon>Actinomycetes</taxon>
        <taxon>Kitasatosporales</taxon>
        <taxon>Streptomycetaceae</taxon>
        <taxon>Streptomyces</taxon>
    </lineage>
</organism>
<comment type="similarity">
    <text evidence="1 2">Belongs to the arylamine N-acetyltransferase family.</text>
</comment>
<evidence type="ECO:0000313" key="4">
    <source>
        <dbReference type="EMBL" id="MFF5917498.1"/>
    </source>
</evidence>
<dbReference type="PANTHER" id="PTHR11786">
    <property type="entry name" value="N-HYDROXYARYLAMINE O-ACETYLTRANSFERASE"/>
    <property type="match status" value="1"/>
</dbReference>
<dbReference type="InterPro" id="IPR001447">
    <property type="entry name" value="Arylamine_N-AcTrfase"/>
</dbReference>
<dbReference type="PANTHER" id="PTHR11786:SF0">
    <property type="entry name" value="ARYLAMINE N-ACETYLTRANSFERASE 4-RELATED"/>
    <property type="match status" value="1"/>
</dbReference>
<dbReference type="Pfam" id="PF00797">
    <property type="entry name" value="Acetyltransf_2"/>
    <property type="match status" value="1"/>
</dbReference>
<dbReference type="Gene3D" id="3.30.2140.10">
    <property type="entry name" value="Arylamine N-acetyltransferase"/>
    <property type="match status" value="1"/>
</dbReference>
<evidence type="ECO:0000256" key="2">
    <source>
        <dbReference type="RuleBase" id="RU003452"/>
    </source>
</evidence>
<proteinExistence type="inferred from homology"/>